<comment type="similarity">
    <text evidence="2">Belongs to the membrane fusion protein (MFP) (TC 8.A.1) family.</text>
</comment>
<dbReference type="RefSeq" id="WP_042845691.1">
    <property type="nucleotide sequence ID" value="NZ_JARRYG010000016.1"/>
</dbReference>
<gene>
    <name evidence="9" type="ORF">P7V44_15140</name>
    <name evidence="10" type="ORF">Q5E86_10740</name>
</gene>
<evidence type="ECO:0000256" key="2">
    <source>
        <dbReference type="ARBA" id="ARBA00009477"/>
    </source>
</evidence>
<dbReference type="Gene3D" id="2.40.30.170">
    <property type="match status" value="1"/>
</dbReference>
<feature type="chain" id="PRO_5041323774" evidence="4">
    <location>
        <begin position="24"/>
        <end position="410"/>
    </location>
</feature>
<reference evidence="9" key="1">
    <citation type="submission" date="2023-03" db="EMBL/GenBank/DDBJ databases">
        <title>a new species belonging to Providencia genus.</title>
        <authorList>
            <person name="Yang W."/>
            <person name="Hu F."/>
            <person name="Shen S."/>
            <person name="Ding L."/>
            <person name="Yin D."/>
        </authorList>
    </citation>
    <scope>NUCLEOTIDE SEQUENCE</scope>
    <source>
        <strain evidence="9">CRE-3FA-0001</strain>
    </source>
</reference>
<evidence type="ECO:0000313" key="11">
    <source>
        <dbReference type="Proteomes" id="UP001156701"/>
    </source>
</evidence>
<evidence type="ECO:0000313" key="10">
    <source>
        <dbReference type="EMBL" id="MDO7856821.1"/>
    </source>
</evidence>
<dbReference type="Proteomes" id="UP001156701">
    <property type="component" value="Unassembled WGS sequence"/>
</dbReference>
<dbReference type="Gene3D" id="2.40.50.100">
    <property type="match status" value="1"/>
</dbReference>
<feature type="signal peptide" evidence="4">
    <location>
        <begin position="1"/>
        <end position="23"/>
    </location>
</feature>
<feature type="domain" description="Multidrug resistance protein MdtA-like C-terminal permuted SH3" evidence="8">
    <location>
        <begin position="312"/>
        <end position="369"/>
    </location>
</feature>
<keyword evidence="12" id="KW-1185">Reference proteome</keyword>
<dbReference type="SUPFAM" id="SSF111369">
    <property type="entry name" value="HlyD-like secretion proteins"/>
    <property type="match status" value="1"/>
</dbReference>
<dbReference type="InterPro" id="IPR058627">
    <property type="entry name" value="MdtA-like_C"/>
</dbReference>
<protein>
    <submittedName>
        <fullName evidence="9">Efflux RND transporter periplasmic adaptor subunit</fullName>
    </submittedName>
</protein>
<dbReference type="GO" id="GO:0046677">
    <property type="term" value="P:response to antibiotic"/>
    <property type="evidence" value="ECO:0007669"/>
    <property type="project" value="TreeGrafter"/>
</dbReference>
<comment type="subcellular location">
    <subcellularLocation>
        <location evidence="1">Cell inner membrane</location>
        <topology evidence="1">Lipid-anchor</topology>
    </subcellularLocation>
</comment>
<dbReference type="Gene3D" id="1.10.287.470">
    <property type="entry name" value="Helix hairpin bin"/>
    <property type="match status" value="1"/>
</dbReference>
<feature type="domain" description="Multidrug resistance protein MdtA-like barrel-sandwich hybrid" evidence="6">
    <location>
        <begin position="68"/>
        <end position="206"/>
    </location>
</feature>
<feature type="coiled-coil region" evidence="3">
    <location>
        <begin position="108"/>
        <end position="135"/>
    </location>
</feature>
<evidence type="ECO:0000259" key="8">
    <source>
        <dbReference type="Pfam" id="PF25967"/>
    </source>
</evidence>
<dbReference type="EMBL" id="JARRYG010000016">
    <property type="protein sequence ID" value="MDG4697573.1"/>
    <property type="molecule type" value="Genomic_DNA"/>
</dbReference>
<organism evidence="9 11">
    <name type="scientific">Providencia huashanensis</name>
    <dbReference type="NCBI Taxonomy" id="3037798"/>
    <lineage>
        <taxon>Bacteria</taxon>
        <taxon>Pseudomonadati</taxon>
        <taxon>Pseudomonadota</taxon>
        <taxon>Gammaproteobacteria</taxon>
        <taxon>Enterobacterales</taxon>
        <taxon>Morganellaceae</taxon>
        <taxon>Providencia</taxon>
    </lineage>
</organism>
<dbReference type="GO" id="GO:0022857">
    <property type="term" value="F:transmembrane transporter activity"/>
    <property type="evidence" value="ECO:0007669"/>
    <property type="project" value="InterPro"/>
</dbReference>
<reference evidence="10" key="3">
    <citation type="journal article" date="2024" name="Int. J. Antimicrob. Agents">
        <title>Identification of a novel Providencia species showing multi-drug-resistant in three patients with hospital-acquired infection.</title>
        <authorList>
            <person name="Yang W."/>
            <person name="Chen J."/>
            <person name="Yang F."/>
            <person name="Ji P."/>
            <person name="Shen S."/>
            <person name="Yin D."/>
            <person name="Hu F."/>
        </authorList>
    </citation>
    <scope>NUCLEOTIDE SEQUENCE</scope>
    <source>
        <strain evidence="10">CRE-138-0111</strain>
    </source>
</reference>
<keyword evidence="3" id="KW-0175">Coiled coil</keyword>
<evidence type="ECO:0000313" key="9">
    <source>
        <dbReference type="EMBL" id="MDG4697573.1"/>
    </source>
</evidence>
<dbReference type="InterPro" id="IPR058625">
    <property type="entry name" value="MdtA-like_BSH"/>
</dbReference>
<dbReference type="InterPro" id="IPR006143">
    <property type="entry name" value="RND_pump_MFP"/>
</dbReference>
<evidence type="ECO:0000256" key="1">
    <source>
        <dbReference type="ARBA" id="ARBA00004519"/>
    </source>
</evidence>
<sequence length="410" mass="44447">MKIKIGIYATFVVAMGISGLVIAQDANNDNKSETASSTILPKVPVAEVIQQEIVPSSEFTGYLASPKIVDLRPRVGGRINSIEIPEGKLVEKGDLLFHIDPRPFQIALLDAEGKLSQAEALAIQAQRNYQRLKGLVNKGAISRKDYDDALSILSANNAQVKSAKAAVESAKLNLSYTQIRSPIAGRVDRAFITEGNLVTGGDTNEATRLTTIVSIDPIYAYFDIDETTFHKLTSLQQSTIKNSATALPPVTIRLPNEKHTQYTGTLNFIGNQIERTTGTVKVRAVIANKDGKLIPGTFIRAQLPIGEKTPSILIDDQAIASNQGQNYVLVLDKNNKAEYRPVELGAMIGGLRVINHGLTAGEKIIIKGLIRPGMEVMPNPIPMHPSLAAEATQSTTNNKHLTVNEVEEKQ</sequence>
<dbReference type="Proteomes" id="UP001176478">
    <property type="component" value="Unassembled WGS sequence"/>
</dbReference>
<evidence type="ECO:0000256" key="3">
    <source>
        <dbReference type="SAM" id="Coils"/>
    </source>
</evidence>
<dbReference type="InterPro" id="IPR058624">
    <property type="entry name" value="MdtA-like_HH"/>
</dbReference>
<dbReference type="PANTHER" id="PTHR30158:SF10">
    <property type="entry name" value="CATION EFFLUX PUMP"/>
    <property type="match status" value="1"/>
</dbReference>
<proteinExistence type="inferred from homology"/>
<evidence type="ECO:0000313" key="12">
    <source>
        <dbReference type="Proteomes" id="UP001176478"/>
    </source>
</evidence>
<feature type="domain" description="Multidrug resistance protein MdtA-like beta-barrel" evidence="7">
    <location>
        <begin position="217"/>
        <end position="305"/>
    </location>
</feature>
<evidence type="ECO:0000259" key="5">
    <source>
        <dbReference type="Pfam" id="PF25876"/>
    </source>
</evidence>
<dbReference type="Pfam" id="PF25876">
    <property type="entry name" value="HH_MFP_RND"/>
    <property type="match status" value="1"/>
</dbReference>
<accession>A0AA42FJ45</accession>
<dbReference type="FunFam" id="2.40.420.20:FF:000001">
    <property type="entry name" value="Efflux RND transporter periplasmic adaptor subunit"/>
    <property type="match status" value="1"/>
</dbReference>
<evidence type="ECO:0000259" key="7">
    <source>
        <dbReference type="Pfam" id="PF25944"/>
    </source>
</evidence>
<dbReference type="InterPro" id="IPR058626">
    <property type="entry name" value="MdtA-like_b-barrel"/>
</dbReference>
<dbReference type="GO" id="GO:0005886">
    <property type="term" value="C:plasma membrane"/>
    <property type="evidence" value="ECO:0007669"/>
    <property type="project" value="UniProtKB-SubCell"/>
</dbReference>
<dbReference type="EMBL" id="JAUQTG010000005">
    <property type="protein sequence ID" value="MDO7856821.1"/>
    <property type="molecule type" value="Genomic_DNA"/>
</dbReference>
<feature type="domain" description="Multidrug resistance protein MdtA-like alpha-helical hairpin" evidence="5">
    <location>
        <begin position="108"/>
        <end position="177"/>
    </location>
</feature>
<evidence type="ECO:0000259" key="6">
    <source>
        <dbReference type="Pfam" id="PF25917"/>
    </source>
</evidence>
<reference evidence="10" key="2">
    <citation type="submission" date="2023-07" db="EMBL/GenBank/DDBJ databases">
        <authorList>
            <person name="Yang W."/>
            <person name="Chen J."/>
            <person name="Ji P."/>
            <person name="Hu F."/>
        </authorList>
    </citation>
    <scope>NUCLEOTIDE SEQUENCE</scope>
    <source>
        <strain evidence="10">CRE-138-0111</strain>
    </source>
</reference>
<dbReference type="Gene3D" id="2.40.420.20">
    <property type="match status" value="1"/>
</dbReference>
<dbReference type="Pfam" id="PF25944">
    <property type="entry name" value="Beta-barrel_RND"/>
    <property type="match status" value="1"/>
</dbReference>
<dbReference type="NCBIfam" id="TIGR01730">
    <property type="entry name" value="RND_mfp"/>
    <property type="match status" value="1"/>
</dbReference>
<dbReference type="AlphaFoldDB" id="A0AA42FJ45"/>
<dbReference type="Pfam" id="PF25967">
    <property type="entry name" value="RND-MFP_C"/>
    <property type="match status" value="1"/>
</dbReference>
<evidence type="ECO:0000256" key="4">
    <source>
        <dbReference type="SAM" id="SignalP"/>
    </source>
</evidence>
<name>A0AA42FJ45_9GAMM</name>
<dbReference type="Pfam" id="PF25917">
    <property type="entry name" value="BSH_RND"/>
    <property type="match status" value="1"/>
</dbReference>
<dbReference type="PANTHER" id="PTHR30158">
    <property type="entry name" value="ACRA/E-RELATED COMPONENT OF DRUG EFFLUX TRANSPORTER"/>
    <property type="match status" value="1"/>
</dbReference>
<keyword evidence="4" id="KW-0732">Signal</keyword>
<comment type="caution">
    <text evidence="9">The sequence shown here is derived from an EMBL/GenBank/DDBJ whole genome shotgun (WGS) entry which is preliminary data.</text>
</comment>